<protein>
    <submittedName>
        <fullName evidence="1">Uncharacterized protein</fullName>
    </submittedName>
</protein>
<evidence type="ECO:0000313" key="1">
    <source>
        <dbReference type="EMBL" id="MPR36190.1"/>
    </source>
</evidence>
<accession>A0A7C9FF33</accession>
<name>A0A7C9FF33_9BACT</name>
<dbReference type="AlphaFoldDB" id="A0A7C9FF33"/>
<comment type="caution">
    <text evidence="1">The sequence shown here is derived from an EMBL/GenBank/DDBJ whole genome shotgun (WGS) entry which is preliminary data.</text>
</comment>
<evidence type="ECO:0000313" key="2">
    <source>
        <dbReference type="Proteomes" id="UP000479293"/>
    </source>
</evidence>
<dbReference type="EMBL" id="WHLY01000002">
    <property type="protein sequence ID" value="MPR36190.1"/>
    <property type="molecule type" value="Genomic_DNA"/>
</dbReference>
<proteinExistence type="predicted"/>
<dbReference type="RefSeq" id="WP_152763879.1">
    <property type="nucleotide sequence ID" value="NZ_WHLY01000002.1"/>
</dbReference>
<dbReference type="Proteomes" id="UP000479293">
    <property type="component" value="Unassembled WGS sequence"/>
</dbReference>
<sequence>MRVSSLLSIVVLAAMCMSARPLDLLNARGRITLLRTHDVGTKYGPPTDQIDVETVIQLDTKPGMAFGFQLRDDNQRVTREGMLDLLRDAFRNNWPVSIDYIITPPKKNGVIIRVWVEKTPGAVVAPSTN</sequence>
<keyword evidence="2" id="KW-1185">Reference proteome</keyword>
<organism evidence="1 2">
    <name type="scientific">Salmonirosea aquatica</name>
    <dbReference type="NCBI Taxonomy" id="2654236"/>
    <lineage>
        <taxon>Bacteria</taxon>
        <taxon>Pseudomonadati</taxon>
        <taxon>Bacteroidota</taxon>
        <taxon>Cytophagia</taxon>
        <taxon>Cytophagales</taxon>
        <taxon>Spirosomataceae</taxon>
        <taxon>Salmonirosea</taxon>
    </lineage>
</organism>
<gene>
    <name evidence="1" type="ORF">GBK04_23285</name>
</gene>
<reference evidence="1 2" key="1">
    <citation type="submission" date="2019-10" db="EMBL/GenBank/DDBJ databases">
        <title>Draft Genome Sequence of Cytophagaceae sp. SJW1-29.</title>
        <authorList>
            <person name="Choi A."/>
        </authorList>
    </citation>
    <scope>NUCLEOTIDE SEQUENCE [LARGE SCALE GENOMIC DNA]</scope>
    <source>
        <strain evidence="1 2">SJW1-29</strain>
    </source>
</reference>